<dbReference type="EC" id="3.4.11.2" evidence="4"/>
<evidence type="ECO:0000256" key="2">
    <source>
        <dbReference type="ARBA" id="ARBA00001947"/>
    </source>
</evidence>
<dbReference type="Pfam" id="PF01433">
    <property type="entry name" value="Peptidase_M1"/>
    <property type="match status" value="1"/>
</dbReference>
<dbReference type="InterPro" id="IPR027268">
    <property type="entry name" value="Peptidase_M4/M1_CTD_sf"/>
</dbReference>
<feature type="domain" description="Aminopeptidase N-like N-terminal" evidence="17">
    <location>
        <begin position="97"/>
        <end position="196"/>
    </location>
</feature>
<comment type="similarity">
    <text evidence="3">Belongs to the peptidase M1 family.</text>
</comment>
<dbReference type="GO" id="GO:0042277">
    <property type="term" value="F:peptide binding"/>
    <property type="evidence" value="ECO:0007669"/>
    <property type="project" value="TreeGrafter"/>
</dbReference>
<dbReference type="SUPFAM" id="SSF63737">
    <property type="entry name" value="Leukotriene A4 hydrolase N-terminal domain"/>
    <property type="match status" value="1"/>
</dbReference>
<evidence type="ECO:0000256" key="6">
    <source>
        <dbReference type="ARBA" id="ARBA00022438"/>
    </source>
</evidence>
<keyword evidence="10" id="KW-0862">Zinc</keyword>
<evidence type="ECO:0000256" key="10">
    <source>
        <dbReference type="ARBA" id="ARBA00022833"/>
    </source>
</evidence>
<dbReference type="Gene3D" id="2.60.40.1730">
    <property type="entry name" value="tricorn interacting facor f3 domain"/>
    <property type="match status" value="1"/>
</dbReference>
<accession>A0A5D4G1R1</accession>
<dbReference type="InterPro" id="IPR045357">
    <property type="entry name" value="Aminopeptidase_N-like_N"/>
</dbReference>
<keyword evidence="11" id="KW-0482">Metalloprotease</keyword>
<keyword evidence="9 18" id="KW-0378">Hydrolase</keyword>
<evidence type="ECO:0000256" key="8">
    <source>
        <dbReference type="ARBA" id="ARBA00022723"/>
    </source>
</evidence>
<evidence type="ECO:0000256" key="13">
    <source>
        <dbReference type="ARBA" id="ARBA00031533"/>
    </source>
</evidence>
<evidence type="ECO:0000256" key="1">
    <source>
        <dbReference type="ARBA" id="ARBA00000098"/>
    </source>
</evidence>
<dbReference type="PANTHER" id="PTHR11533">
    <property type="entry name" value="PROTEASE M1 ZINC METALLOPROTEASE"/>
    <property type="match status" value="1"/>
</dbReference>
<comment type="cofactor">
    <cofactor evidence="2">
        <name>Zn(2+)</name>
        <dbReference type="ChEBI" id="CHEBI:29105"/>
    </cofactor>
</comment>
<dbReference type="NCBIfam" id="TIGR02412">
    <property type="entry name" value="pepN_strep_liv"/>
    <property type="match status" value="1"/>
</dbReference>
<evidence type="ECO:0000256" key="7">
    <source>
        <dbReference type="ARBA" id="ARBA00022670"/>
    </source>
</evidence>
<evidence type="ECO:0000256" key="9">
    <source>
        <dbReference type="ARBA" id="ARBA00022801"/>
    </source>
</evidence>
<dbReference type="PANTHER" id="PTHR11533:SF174">
    <property type="entry name" value="PUROMYCIN-SENSITIVE AMINOPEPTIDASE-RELATED"/>
    <property type="match status" value="1"/>
</dbReference>
<dbReference type="Proteomes" id="UP000324726">
    <property type="component" value="Unassembled WGS sequence"/>
</dbReference>
<organism evidence="18 19">
    <name type="scientific">Corynebacterium urealyticum</name>
    <dbReference type="NCBI Taxonomy" id="43771"/>
    <lineage>
        <taxon>Bacteria</taxon>
        <taxon>Bacillati</taxon>
        <taxon>Actinomycetota</taxon>
        <taxon>Actinomycetes</taxon>
        <taxon>Mycobacteriales</taxon>
        <taxon>Corynebacteriaceae</taxon>
        <taxon>Corynebacterium</taxon>
    </lineage>
</organism>
<dbReference type="PRINTS" id="PR00756">
    <property type="entry name" value="ALADIPTASE"/>
</dbReference>
<dbReference type="GO" id="GO:0016020">
    <property type="term" value="C:membrane"/>
    <property type="evidence" value="ECO:0007669"/>
    <property type="project" value="TreeGrafter"/>
</dbReference>
<name>A0A5D4G1R1_9CORY</name>
<evidence type="ECO:0000256" key="11">
    <source>
        <dbReference type="ARBA" id="ARBA00023049"/>
    </source>
</evidence>
<reference evidence="18 19" key="1">
    <citation type="submission" date="2019-08" db="EMBL/GenBank/DDBJ databases">
        <title>Draft genome of C. urealyticum strain VH4248.</title>
        <authorList>
            <person name="Navas J."/>
        </authorList>
    </citation>
    <scope>NUCLEOTIDE SEQUENCE [LARGE SCALE GENOMIC DNA]</scope>
    <source>
        <strain evidence="18 19">VH4248</strain>
    </source>
</reference>
<gene>
    <name evidence="18" type="primary">pepN</name>
    <name evidence="18" type="ORF">FYJ87_06095</name>
</gene>
<evidence type="ECO:0000259" key="16">
    <source>
        <dbReference type="Pfam" id="PF11838"/>
    </source>
</evidence>
<dbReference type="InterPro" id="IPR024571">
    <property type="entry name" value="ERAP1-like_C_dom"/>
</dbReference>
<dbReference type="InterPro" id="IPR012778">
    <property type="entry name" value="Pept_M1_aminopeptidase"/>
</dbReference>
<evidence type="ECO:0000256" key="5">
    <source>
        <dbReference type="ARBA" id="ARBA00015611"/>
    </source>
</evidence>
<keyword evidence="6 18" id="KW-0031">Aminopeptidase</keyword>
<evidence type="ECO:0000256" key="14">
    <source>
        <dbReference type="SAM" id="MobiDB-lite"/>
    </source>
</evidence>
<feature type="domain" description="ERAP1-like C-terminal" evidence="16">
    <location>
        <begin position="559"/>
        <end position="877"/>
    </location>
</feature>
<dbReference type="GO" id="GO:0016285">
    <property type="term" value="F:alanyl aminopeptidase activity"/>
    <property type="evidence" value="ECO:0007669"/>
    <property type="project" value="UniProtKB-EC"/>
</dbReference>
<sequence length="888" mass="98130">MTSTNLTQTEAQARAELISNVHYTVELDLSAGEDMQREQFPSRTTIDFRSGTGSTFVDFRARKVHSVHLDGADITEKAIGTGDYDATAGIVLADLAEGDHQLVVDALGDYSVTGEGLHRFRDPADGNIYLYSQFETADAKRVFACFDQPDIKATYSLSVRTPQPWRVVTNNVVSAETEGDTVLHRAEVDYRLSTYLIAFCVGPWHEVTDEWHGEITAHPETSDDALVEARTRGEIQNSGFQTVPLGLYCRQSLAEHLDAEELFTVTKQGFDYYSEHFGIAYPFYKYDQVFCPEYNMGAMENAGVVTIRDEYVFRSAASHYEYERRADTILHELAHMWFGDLVTMTWWDDLWLNESFATWSAAMSQANATRFDTAWVTFGNKEKAWAYAQDQLSTTHPVFTDASDIVTVDANFDGITYAKGASVLKQLAAYVGLEAFFAGVRTHFAAHAWENATFDDLLSALERSSGRDLSDWADQWLKTTGINTLKASFDVLDGAYRNFAVEQSGAAPGAGETRTHRIGIGIYRTDDDGQLSRITRVDADVAGPTTAIPELDGTPAGELVIVNDDDLSYAFIELDADSLKVATENITAIADPMPRSLIWSAAWNMTRNAQMRARDFVALVARGAVAETEMAVLEQVLAQSRVAVSTYAAPQWREQGWELLREAFLRGMKETTGQAQLAFARAFAHSVHSAESAQILQELLGGDAANYAPGLEIDQDLRWQFLIALAASQDESGESEEQVDTRIAEEETRDASSSGAMLALEARSAVPTAEVKAAVWEEITQRGSQLSNLALRHRMAGLTRVGQGELLKPFGASYVANAARMWEELSPEMALRTLSGIYPAWDLTEETDRQVAELIEAPDTPAGLRRTLREGRDRVARAKTAQAFDATA</sequence>
<feature type="domain" description="Peptidase M1 membrane alanine aminopeptidase" evidence="15">
    <location>
        <begin position="265"/>
        <end position="476"/>
    </location>
</feature>
<comment type="catalytic activity">
    <reaction evidence="1">
        <text>Release of an N-terminal amino acid, Xaa-|-Yaa- from a peptide, amide or arylamide. Xaa is preferably Ala, but may be most amino acids including Pro (slow action). When a terminal hydrophobic residue is followed by a prolyl residue, the two may be released as an intact Xaa-Pro dipeptide.</text>
        <dbReference type="EC" id="3.4.11.2"/>
    </reaction>
</comment>
<dbReference type="CDD" id="cd09602">
    <property type="entry name" value="M1_APN"/>
    <property type="match status" value="1"/>
</dbReference>
<feature type="region of interest" description="Disordered" evidence="14">
    <location>
        <begin position="732"/>
        <end position="755"/>
    </location>
</feature>
<dbReference type="InterPro" id="IPR042097">
    <property type="entry name" value="Aminopeptidase_N-like_N_sf"/>
</dbReference>
<dbReference type="GO" id="GO:0005737">
    <property type="term" value="C:cytoplasm"/>
    <property type="evidence" value="ECO:0007669"/>
    <property type="project" value="TreeGrafter"/>
</dbReference>
<dbReference type="GO" id="GO:0008270">
    <property type="term" value="F:zinc ion binding"/>
    <property type="evidence" value="ECO:0007669"/>
    <property type="project" value="InterPro"/>
</dbReference>
<dbReference type="EMBL" id="VSZI01000001">
    <property type="protein sequence ID" value="TYR20510.1"/>
    <property type="molecule type" value="Genomic_DNA"/>
</dbReference>
<evidence type="ECO:0000256" key="3">
    <source>
        <dbReference type="ARBA" id="ARBA00010136"/>
    </source>
</evidence>
<keyword evidence="8" id="KW-0479">Metal-binding</keyword>
<comment type="caution">
    <text evidence="18">The sequence shown here is derived from an EMBL/GenBank/DDBJ whole genome shotgun (WGS) entry which is preliminary data.</text>
</comment>
<dbReference type="AlphaFoldDB" id="A0A5D4G1R1"/>
<dbReference type="GO" id="GO:0005615">
    <property type="term" value="C:extracellular space"/>
    <property type="evidence" value="ECO:0007669"/>
    <property type="project" value="TreeGrafter"/>
</dbReference>
<protein>
    <recommendedName>
        <fullName evidence="5">Aminopeptidase N</fullName>
        <ecNumber evidence="4">3.4.11.2</ecNumber>
    </recommendedName>
    <alternativeName>
        <fullName evidence="12">Alanine aminopeptidase</fullName>
    </alternativeName>
    <alternativeName>
        <fullName evidence="13">Lysyl aminopeptidase</fullName>
    </alternativeName>
</protein>
<dbReference type="InterPro" id="IPR050344">
    <property type="entry name" value="Peptidase_M1_aminopeptidases"/>
</dbReference>
<dbReference type="FunFam" id="1.10.390.10:FF:000004">
    <property type="entry name" value="Aminopeptidase N"/>
    <property type="match status" value="1"/>
</dbReference>
<evidence type="ECO:0000259" key="17">
    <source>
        <dbReference type="Pfam" id="PF17900"/>
    </source>
</evidence>
<dbReference type="RefSeq" id="WP_148812367.1">
    <property type="nucleotide sequence ID" value="NZ_VSZI01000001.1"/>
</dbReference>
<dbReference type="GO" id="GO:0070006">
    <property type="term" value="F:metalloaminopeptidase activity"/>
    <property type="evidence" value="ECO:0007669"/>
    <property type="project" value="TreeGrafter"/>
</dbReference>
<evidence type="ECO:0000256" key="12">
    <source>
        <dbReference type="ARBA" id="ARBA00029811"/>
    </source>
</evidence>
<dbReference type="GO" id="GO:0006508">
    <property type="term" value="P:proteolysis"/>
    <property type="evidence" value="ECO:0007669"/>
    <property type="project" value="UniProtKB-KW"/>
</dbReference>
<dbReference type="Gene3D" id="1.10.390.10">
    <property type="entry name" value="Neutral Protease Domain 2"/>
    <property type="match status" value="1"/>
</dbReference>
<dbReference type="GO" id="GO:0043171">
    <property type="term" value="P:peptide catabolic process"/>
    <property type="evidence" value="ECO:0007669"/>
    <property type="project" value="TreeGrafter"/>
</dbReference>
<dbReference type="InterPro" id="IPR001930">
    <property type="entry name" value="Peptidase_M1"/>
</dbReference>
<keyword evidence="7" id="KW-0645">Protease</keyword>
<evidence type="ECO:0000313" key="18">
    <source>
        <dbReference type="EMBL" id="TYR20510.1"/>
    </source>
</evidence>
<dbReference type="Pfam" id="PF11838">
    <property type="entry name" value="ERAP1_C"/>
    <property type="match status" value="1"/>
</dbReference>
<evidence type="ECO:0000313" key="19">
    <source>
        <dbReference type="Proteomes" id="UP000324726"/>
    </source>
</evidence>
<dbReference type="Pfam" id="PF17900">
    <property type="entry name" value="Peptidase_M1_N"/>
    <property type="match status" value="1"/>
</dbReference>
<evidence type="ECO:0000256" key="4">
    <source>
        <dbReference type="ARBA" id="ARBA00012564"/>
    </source>
</evidence>
<evidence type="ECO:0000259" key="15">
    <source>
        <dbReference type="Pfam" id="PF01433"/>
    </source>
</evidence>
<feature type="compositionally biased region" description="Basic and acidic residues" evidence="14">
    <location>
        <begin position="739"/>
        <end position="750"/>
    </location>
</feature>
<dbReference type="InterPro" id="IPR014782">
    <property type="entry name" value="Peptidase_M1_dom"/>
</dbReference>
<dbReference type="SUPFAM" id="SSF55486">
    <property type="entry name" value="Metalloproteases ('zincins'), catalytic domain"/>
    <property type="match status" value="1"/>
</dbReference>
<proteinExistence type="inferred from homology"/>